<keyword evidence="2" id="KW-1015">Disulfide bond</keyword>
<dbReference type="AlphaFoldDB" id="A0A3P9P8P5"/>
<accession>A0A3P9P8P5</accession>
<evidence type="ECO:0000256" key="1">
    <source>
        <dbReference type="ARBA" id="ARBA00022729"/>
    </source>
</evidence>
<feature type="signal peptide" evidence="3">
    <location>
        <begin position="1"/>
        <end position="22"/>
    </location>
</feature>
<dbReference type="STRING" id="8081.ENSPREP00000018170"/>
<dbReference type="GeneTree" id="ENSGT00940000156038"/>
<evidence type="ECO:0000313" key="5">
    <source>
        <dbReference type="Ensembl" id="ENSPREP00000018170.1"/>
    </source>
</evidence>
<dbReference type="PANTHER" id="PTHR36191:SF4">
    <property type="entry name" value="VWFD DOMAIN-CONTAINING PROTEIN"/>
    <property type="match status" value="1"/>
</dbReference>
<feature type="chain" id="PRO_5018210543" description="UMOD/GP2/OIT3-like D8C domain-containing protein" evidence="3">
    <location>
        <begin position="23"/>
        <end position="165"/>
    </location>
</feature>
<dbReference type="PANTHER" id="PTHR36191">
    <property type="entry name" value="ENDO/EXONUCLEASE/PHOSPHATASE DOMAIN-CONTAINING PROTEIN-RELATED"/>
    <property type="match status" value="1"/>
</dbReference>
<reference evidence="6" key="1">
    <citation type="submission" date="2013-11" db="EMBL/GenBank/DDBJ databases">
        <title>The genomic landscape of the Guanapo guppy.</title>
        <authorList>
            <person name="Kuenstner A."/>
            <person name="Dreyer C."/>
        </authorList>
    </citation>
    <scope>NUCLEOTIDE SEQUENCE</scope>
    <source>
        <strain evidence="6">Guanapo</strain>
    </source>
</reference>
<dbReference type="Pfam" id="PF23283">
    <property type="entry name" value="D8C_UMOD"/>
    <property type="match status" value="1"/>
</dbReference>
<organism evidence="5 6">
    <name type="scientific">Poecilia reticulata</name>
    <name type="common">Guppy</name>
    <name type="synonym">Acanthophacelus reticulatus</name>
    <dbReference type="NCBI Taxonomy" id="8081"/>
    <lineage>
        <taxon>Eukaryota</taxon>
        <taxon>Metazoa</taxon>
        <taxon>Chordata</taxon>
        <taxon>Craniata</taxon>
        <taxon>Vertebrata</taxon>
        <taxon>Euteleostomi</taxon>
        <taxon>Actinopterygii</taxon>
        <taxon>Neopterygii</taxon>
        <taxon>Teleostei</taxon>
        <taxon>Neoteleostei</taxon>
        <taxon>Acanthomorphata</taxon>
        <taxon>Ovalentaria</taxon>
        <taxon>Atherinomorphae</taxon>
        <taxon>Cyprinodontiformes</taxon>
        <taxon>Poeciliidae</taxon>
        <taxon>Poeciliinae</taxon>
        <taxon>Poecilia</taxon>
    </lineage>
</organism>
<sequence length="165" mass="18946">IPTNRFVLFLLFMFLFPQCADPCSRYTELREDWRSVNNVDQSNVRCDQWVNWDGWYRFYLGGSSAAIPEKCVPSQRCGTHASLYITEPNPTQTSDVVTRTVCNNWSSSCCYFASHTIKVKLCPGNFYVYKLAKPSVCHLGYCAAHFHLLAKIIKSYISVSIKYLD</sequence>
<dbReference type="Ensembl" id="ENSPRET00000018367.1">
    <property type="protein sequence ID" value="ENSPREP00000018170.1"/>
    <property type="gene ID" value="ENSPREG00000012305.1"/>
</dbReference>
<evidence type="ECO:0000256" key="3">
    <source>
        <dbReference type="SAM" id="SignalP"/>
    </source>
</evidence>
<dbReference type="OMA" id="SECYLAY"/>
<name>A0A3P9P8P5_POERE</name>
<protein>
    <recommendedName>
        <fullName evidence="4">UMOD/GP2/OIT3-like D8C domain-containing protein</fullName>
    </recommendedName>
</protein>
<reference evidence="5" key="2">
    <citation type="submission" date="2025-08" db="UniProtKB">
        <authorList>
            <consortium name="Ensembl"/>
        </authorList>
    </citation>
    <scope>IDENTIFICATION</scope>
    <source>
        <strain evidence="5">Guanapo</strain>
    </source>
</reference>
<keyword evidence="6" id="KW-1185">Reference proteome</keyword>
<evidence type="ECO:0000256" key="2">
    <source>
        <dbReference type="ARBA" id="ARBA00023157"/>
    </source>
</evidence>
<dbReference type="Bgee" id="ENSPREG00000012305">
    <property type="expression patterns" value="Expressed in head and 1 other cell type or tissue"/>
</dbReference>
<feature type="domain" description="UMOD/GP2/OIT3-like D8C" evidence="4">
    <location>
        <begin position="56"/>
        <end position="143"/>
    </location>
</feature>
<dbReference type="InterPro" id="IPR057774">
    <property type="entry name" value="D8C_UMOD/GP2/OIT3-like"/>
</dbReference>
<dbReference type="Proteomes" id="UP000242638">
    <property type="component" value="Unassembled WGS sequence"/>
</dbReference>
<keyword evidence="1 3" id="KW-0732">Signal</keyword>
<evidence type="ECO:0000259" key="4">
    <source>
        <dbReference type="Pfam" id="PF23283"/>
    </source>
</evidence>
<reference evidence="5" key="3">
    <citation type="submission" date="2025-09" db="UniProtKB">
        <authorList>
            <consortium name="Ensembl"/>
        </authorList>
    </citation>
    <scope>IDENTIFICATION</scope>
    <source>
        <strain evidence="5">Guanapo</strain>
    </source>
</reference>
<proteinExistence type="predicted"/>
<evidence type="ECO:0000313" key="6">
    <source>
        <dbReference type="Proteomes" id="UP000242638"/>
    </source>
</evidence>